<accession>A0A5N6NNM0</accession>
<sequence length="127" mass="14182">MANITPLGLPHTYGPITNAFGPSKLELGRREGRLPFWAANPLGFSLRWVRDQKHQKGSVGHATNHAGFVVHSQLMHGDKGSFPMIQHEGFVGDAHAHEGSTERHVMVREEFVESFAWTPRMSKSVEK</sequence>
<dbReference type="EMBL" id="SZYD01000010">
    <property type="protein sequence ID" value="KAD4981933.1"/>
    <property type="molecule type" value="Genomic_DNA"/>
</dbReference>
<evidence type="ECO:0000313" key="2">
    <source>
        <dbReference type="Proteomes" id="UP000326396"/>
    </source>
</evidence>
<dbReference type="Proteomes" id="UP000326396">
    <property type="component" value="Linkage Group LG18"/>
</dbReference>
<name>A0A5N6NNM0_9ASTR</name>
<gene>
    <name evidence="1" type="ORF">E3N88_18604</name>
</gene>
<reference evidence="1 2" key="1">
    <citation type="submission" date="2019-05" db="EMBL/GenBank/DDBJ databases">
        <title>Mikania micrantha, genome provides insights into the molecular mechanism of rapid growth.</title>
        <authorList>
            <person name="Liu B."/>
        </authorList>
    </citation>
    <scope>NUCLEOTIDE SEQUENCE [LARGE SCALE GENOMIC DNA]</scope>
    <source>
        <strain evidence="1">NLD-2019</strain>
        <tissue evidence="1">Leaf</tissue>
    </source>
</reference>
<organism evidence="1 2">
    <name type="scientific">Mikania micrantha</name>
    <name type="common">bitter vine</name>
    <dbReference type="NCBI Taxonomy" id="192012"/>
    <lineage>
        <taxon>Eukaryota</taxon>
        <taxon>Viridiplantae</taxon>
        <taxon>Streptophyta</taxon>
        <taxon>Embryophyta</taxon>
        <taxon>Tracheophyta</taxon>
        <taxon>Spermatophyta</taxon>
        <taxon>Magnoliopsida</taxon>
        <taxon>eudicotyledons</taxon>
        <taxon>Gunneridae</taxon>
        <taxon>Pentapetalae</taxon>
        <taxon>asterids</taxon>
        <taxon>campanulids</taxon>
        <taxon>Asterales</taxon>
        <taxon>Asteraceae</taxon>
        <taxon>Asteroideae</taxon>
        <taxon>Heliantheae alliance</taxon>
        <taxon>Eupatorieae</taxon>
        <taxon>Mikania</taxon>
    </lineage>
</organism>
<evidence type="ECO:0000313" key="1">
    <source>
        <dbReference type="EMBL" id="KAD4981933.1"/>
    </source>
</evidence>
<keyword evidence="2" id="KW-1185">Reference proteome</keyword>
<proteinExistence type="predicted"/>
<comment type="caution">
    <text evidence="1">The sequence shown here is derived from an EMBL/GenBank/DDBJ whole genome shotgun (WGS) entry which is preliminary data.</text>
</comment>
<dbReference type="AlphaFoldDB" id="A0A5N6NNM0"/>
<protein>
    <submittedName>
        <fullName evidence="1">Uncharacterized protein</fullName>
    </submittedName>
</protein>